<dbReference type="Proteomes" id="UP000815698">
    <property type="component" value="Chromosome"/>
</dbReference>
<evidence type="ECO:0008006" key="4">
    <source>
        <dbReference type="Google" id="ProtNLM"/>
    </source>
</evidence>
<accession>A0ABN5DXM9</accession>
<proteinExistence type="predicted"/>
<dbReference type="RefSeq" id="WP_096882601.1">
    <property type="nucleotide sequence ID" value="NZ_CP023482.1"/>
</dbReference>
<dbReference type="Gene3D" id="3.40.50.1820">
    <property type="entry name" value="alpha/beta hydrolase"/>
    <property type="match status" value="1"/>
</dbReference>
<evidence type="ECO:0000313" key="3">
    <source>
        <dbReference type="Proteomes" id="UP000815698"/>
    </source>
</evidence>
<evidence type="ECO:0000313" key="2">
    <source>
        <dbReference type="EMBL" id="ATH96110.1"/>
    </source>
</evidence>
<keyword evidence="3" id="KW-1185">Reference proteome</keyword>
<dbReference type="EMBL" id="CP023482">
    <property type="protein sequence ID" value="ATH96110.1"/>
    <property type="molecule type" value="Genomic_DNA"/>
</dbReference>
<reference evidence="2 3" key="1">
    <citation type="journal article" date="2016" name="Int. J. Syst. Evol. Microbiol.">
        <title>Dermabacter jinjuensis sp. nov., a novel species of the genus Dermabacter isolated from a clinical specimen.</title>
        <authorList>
            <person name="Park Y.K."/>
            <person name="Lee K.M."/>
            <person name="Lee W.K."/>
            <person name="Cho M.J."/>
            <person name="Lee H.S."/>
            <person name="Cho Y.G."/>
            <person name="Lee Y.C."/>
            <person name="Lee W.K."/>
            <person name="Seong W.K."/>
            <person name="Hwang K.J."/>
        </authorList>
    </citation>
    <scope>NUCLEOTIDE SEQUENCE [LARGE SCALE GENOMIC DNA]</scope>
    <source>
        <strain evidence="2 3">32T</strain>
    </source>
</reference>
<organism evidence="2 3">
    <name type="scientific">Dermabacter jinjuensis</name>
    <dbReference type="NCBI Taxonomy" id="1667168"/>
    <lineage>
        <taxon>Bacteria</taxon>
        <taxon>Bacillati</taxon>
        <taxon>Actinomycetota</taxon>
        <taxon>Actinomycetes</taxon>
        <taxon>Micrococcales</taxon>
        <taxon>Dermabacteraceae</taxon>
        <taxon>Dermabacter</taxon>
    </lineage>
</organism>
<evidence type="ECO:0000256" key="1">
    <source>
        <dbReference type="SAM" id="MobiDB-lite"/>
    </source>
</evidence>
<sequence length="532" mass="56753">MGDFLGMDTEQARNSARALNDLAGRLTADATRVKDEAGAVPWEGADAEAFRARVSSIVSPGMHEAVKQLFALAHALQSNALEQDAASHASDAASGGAGSASALGLAEATRAQVLGITALAGIAHGMRNLFGRGSKRVRAVGRPNTHTFNHEIGKIALETIDYASALGRKHFHNPRFTVTPTTEQSTLVSISDYKDSHPPRTLADLLYFTEEARHARDAGEDRENYRVQHFRTSTGEETYVMYMPPTQIGMGTEKAWDGTAGNSRDWASNLGMMAGMDVTTMKNARAALEAAGVPKGANLMLVGHSQGGLAAVSLSSKHDFNGEDGYNVTDIVTFGSPVDAYIPAQSNTKVFAIAHKQGLRPYADTILGGPSQAGISFTVDPVPLLDLGGLNGPHSPQVTNIDLTPATDHDAGFNTGISFFQPGQAPAEVKWPGYDLRAVHDSLRRLPDGSIDPHYGYYPTLLAQQELNSDLLEVKGDIDGLYMGEGLTLVEDINVQFVREPATAIEPGGTNDDGGIDRSTPPPPDDLLDKWR</sequence>
<gene>
    <name evidence="2" type="ORF">COP05_02640</name>
</gene>
<dbReference type="SUPFAM" id="SSF53474">
    <property type="entry name" value="alpha/beta-Hydrolases"/>
    <property type="match status" value="1"/>
</dbReference>
<feature type="region of interest" description="Disordered" evidence="1">
    <location>
        <begin position="504"/>
        <end position="532"/>
    </location>
</feature>
<dbReference type="Gene3D" id="1.10.287.1060">
    <property type="entry name" value="ESAT-6-like"/>
    <property type="match status" value="1"/>
</dbReference>
<protein>
    <recommendedName>
        <fullName evidence="4">Alpha/beta hydrolase</fullName>
    </recommendedName>
</protein>
<name>A0ABN5DXM9_9MICO</name>
<dbReference type="InterPro" id="IPR029058">
    <property type="entry name" value="AB_hydrolase_fold"/>
</dbReference>